<protein>
    <submittedName>
        <fullName evidence="1">Uncharacterized protein</fullName>
    </submittedName>
</protein>
<organism evidence="1 2">
    <name type="scientific">Bonamia ostreae</name>
    <dbReference type="NCBI Taxonomy" id="126728"/>
    <lineage>
        <taxon>Eukaryota</taxon>
        <taxon>Sar</taxon>
        <taxon>Rhizaria</taxon>
        <taxon>Endomyxa</taxon>
        <taxon>Ascetosporea</taxon>
        <taxon>Haplosporida</taxon>
        <taxon>Bonamia</taxon>
    </lineage>
</organism>
<comment type="caution">
    <text evidence="1">The sequence shown here is derived from an EMBL/GenBank/DDBJ whole genome shotgun (WGS) entry which is preliminary data.</text>
</comment>
<accession>A0ABV2AMT0</accession>
<evidence type="ECO:0000313" key="2">
    <source>
        <dbReference type="Proteomes" id="UP001439008"/>
    </source>
</evidence>
<dbReference type="EMBL" id="JBDODL010000990">
    <property type="protein sequence ID" value="MES1920974.1"/>
    <property type="molecule type" value="Genomic_DNA"/>
</dbReference>
<dbReference type="Proteomes" id="UP001439008">
    <property type="component" value="Unassembled WGS sequence"/>
</dbReference>
<name>A0ABV2AMT0_9EUKA</name>
<reference evidence="1 2" key="1">
    <citation type="journal article" date="2024" name="BMC Biol.">
        <title>Comparative genomics of Ascetosporea gives new insight into the evolutionary basis for animal parasitism in Rhizaria.</title>
        <authorList>
            <person name="Hiltunen Thoren M."/>
            <person name="Onut-Brannstrom I."/>
            <person name="Alfjorden A."/>
            <person name="Peckova H."/>
            <person name="Swords F."/>
            <person name="Hooper C."/>
            <person name="Holzer A.S."/>
            <person name="Bass D."/>
            <person name="Burki F."/>
        </authorList>
    </citation>
    <scope>NUCLEOTIDE SEQUENCE [LARGE SCALE GENOMIC DNA]</scope>
    <source>
        <strain evidence="1">20-A016</strain>
    </source>
</reference>
<proteinExistence type="predicted"/>
<evidence type="ECO:0000313" key="1">
    <source>
        <dbReference type="EMBL" id="MES1920974.1"/>
    </source>
</evidence>
<sequence>MMEYMISKGFKRVESLPVNTFVEPTAAQTQRSLFSPLPAEFDPRYRQELYAMGHGVRPFEYLGFFQVLRFPFT</sequence>
<gene>
    <name evidence="1" type="ORF">MHBO_002577</name>
</gene>
<keyword evidence="2" id="KW-1185">Reference proteome</keyword>